<evidence type="ECO:0000313" key="1">
    <source>
        <dbReference type="EMBL" id="MBA0755460.1"/>
    </source>
</evidence>
<gene>
    <name evidence="1" type="ORF">Gogos_021774</name>
</gene>
<dbReference type="EMBL" id="JABEZY010269865">
    <property type="protein sequence ID" value="MBA0755460.1"/>
    <property type="molecule type" value="Genomic_DNA"/>
</dbReference>
<proteinExistence type="predicted"/>
<evidence type="ECO:0000313" key="2">
    <source>
        <dbReference type="Proteomes" id="UP000593579"/>
    </source>
</evidence>
<comment type="caution">
    <text evidence="1">The sequence shown here is derived from an EMBL/GenBank/DDBJ whole genome shotgun (WGS) entry which is preliminary data.</text>
</comment>
<reference evidence="1 2" key="1">
    <citation type="journal article" date="2019" name="Genome Biol. Evol.">
        <title>Insights into the evolution of the New World diploid cottons (Gossypium, subgenus Houzingenia) based on genome sequencing.</title>
        <authorList>
            <person name="Grover C.E."/>
            <person name="Arick M.A. 2nd"/>
            <person name="Thrash A."/>
            <person name="Conover J.L."/>
            <person name="Sanders W.S."/>
            <person name="Peterson D.G."/>
            <person name="Frelichowski J.E."/>
            <person name="Scheffler J.A."/>
            <person name="Scheffler B.E."/>
            <person name="Wendel J.F."/>
        </authorList>
    </citation>
    <scope>NUCLEOTIDE SEQUENCE [LARGE SCALE GENOMIC DNA]</scope>
    <source>
        <strain evidence="1">5</strain>
        <tissue evidence="1">Leaf</tissue>
    </source>
</reference>
<sequence>MSLCRFRSLQKYLCQINRIIPAEIWPSEDILAPWDEDKPLTPYQEHQANQATFAWKDIHEDISSWKDIHELTPPDDLEKRIKQLELKCYEAREEKKRKIEELNITSDISTDYDTD</sequence>
<keyword evidence="2" id="KW-1185">Reference proteome</keyword>
<dbReference type="AlphaFoldDB" id="A0A7J9D421"/>
<dbReference type="OrthoDB" id="10387261at2759"/>
<dbReference type="Proteomes" id="UP000593579">
    <property type="component" value="Unassembled WGS sequence"/>
</dbReference>
<name>A0A7J9D421_GOSGO</name>
<protein>
    <submittedName>
        <fullName evidence="1">Uncharacterized protein</fullName>
    </submittedName>
</protein>
<accession>A0A7J9D421</accession>
<organism evidence="1 2">
    <name type="scientific">Gossypium gossypioides</name>
    <name type="common">Mexican cotton</name>
    <name type="synonym">Selera gossypioides</name>
    <dbReference type="NCBI Taxonomy" id="34282"/>
    <lineage>
        <taxon>Eukaryota</taxon>
        <taxon>Viridiplantae</taxon>
        <taxon>Streptophyta</taxon>
        <taxon>Embryophyta</taxon>
        <taxon>Tracheophyta</taxon>
        <taxon>Spermatophyta</taxon>
        <taxon>Magnoliopsida</taxon>
        <taxon>eudicotyledons</taxon>
        <taxon>Gunneridae</taxon>
        <taxon>Pentapetalae</taxon>
        <taxon>rosids</taxon>
        <taxon>malvids</taxon>
        <taxon>Malvales</taxon>
        <taxon>Malvaceae</taxon>
        <taxon>Malvoideae</taxon>
        <taxon>Gossypium</taxon>
    </lineage>
</organism>